<gene>
    <name evidence="1" type="ORF">C2G38_2151769</name>
</gene>
<protein>
    <submittedName>
        <fullName evidence="1">Uncharacterized protein</fullName>
    </submittedName>
</protein>
<sequence length="267" mass="30291">MSSLFDTESDNSVEIVDVISDNNNEQEGTNSDDFIEKIAYFTKSLTAKHVQFSAVSVEYPPTNPEGYAIVYNFIESNNYSIANDDQTQKAMKDKARTVFRNIQYSQEEKGGASYVNCPFLEGPNGEQIQIIKDQRTCGGIKICPFANDDYHNYTHTNVDFDSNIFQSIKNNEELRKNGNQCNGELVMRKRRYLITAGSSNDTNINNGYFIGCTQWKYSVSGHRYLPVEENIDRQLLKQLINGMPLNQCNTNTTCNTVLSNNSKRLIC</sequence>
<accession>A0A397W9I7</accession>
<name>A0A397W9I7_9GLOM</name>
<reference evidence="1 2" key="1">
    <citation type="submission" date="2018-06" db="EMBL/GenBank/DDBJ databases">
        <title>Comparative genomics reveals the genomic features of Rhizophagus irregularis, R. cerebriforme, R. diaphanum and Gigaspora rosea, and their symbiotic lifestyle signature.</title>
        <authorList>
            <person name="Morin E."/>
            <person name="San Clemente H."/>
            <person name="Chen E.C.H."/>
            <person name="De La Providencia I."/>
            <person name="Hainaut M."/>
            <person name="Kuo A."/>
            <person name="Kohler A."/>
            <person name="Murat C."/>
            <person name="Tang N."/>
            <person name="Roy S."/>
            <person name="Loubradou J."/>
            <person name="Henrissat B."/>
            <person name="Grigoriev I.V."/>
            <person name="Corradi N."/>
            <person name="Roux C."/>
            <person name="Martin F.M."/>
        </authorList>
    </citation>
    <scope>NUCLEOTIDE SEQUENCE [LARGE SCALE GENOMIC DNA]</scope>
    <source>
        <strain evidence="1 2">DAOM 194757</strain>
    </source>
</reference>
<dbReference type="OrthoDB" id="2404661at2759"/>
<organism evidence="1 2">
    <name type="scientific">Gigaspora rosea</name>
    <dbReference type="NCBI Taxonomy" id="44941"/>
    <lineage>
        <taxon>Eukaryota</taxon>
        <taxon>Fungi</taxon>
        <taxon>Fungi incertae sedis</taxon>
        <taxon>Mucoromycota</taxon>
        <taxon>Glomeromycotina</taxon>
        <taxon>Glomeromycetes</taxon>
        <taxon>Diversisporales</taxon>
        <taxon>Gigasporaceae</taxon>
        <taxon>Gigaspora</taxon>
    </lineage>
</organism>
<proteinExistence type="predicted"/>
<evidence type="ECO:0000313" key="2">
    <source>
        <dbReference type="Proteomes" id="UP000266673"/>
    </source>
</evidence>
<dbReference type="EMBL" id="QKWP01000005">
    <property type="protein sequence ID" value="RIB30792.1"/>
    <property type="molecule type" value="Genomic_DNA"/>
</dbReference>
<dbReference type="AlphaFoldDB" id="A0A397W9I7"/>
<evidence type="ECO:0000313" key="1">
    <source>
        <dbReference type="EMBL" id="RIB30792.1"/>
    </source>
</evidence>
<comment type="caution">
    <text evidence="1">The sequence shown here is derived from an EMBL/GenBank/DDBJ whole genome shotgun (WGS) entry which is preliminary data.</text>
</comment>
<dbReference type="Proteomes" id="UP000266673">
    <property type="component" value="Unassembled WGS sequence"/>
</dbReference>
<keyword evidence="2" id="KW-1185">Reference proteome</keyword>